<feature type="domain" description="NAD-dependent epimerase/dehydratase" evidence="2">
    <location>
        <begin position="14"/>
        <end position="207"/>
    </location>
</feature>
<dbReference type="PANTHER" id="PTHR36978:SF8">
    <property type="entry name" value="NAD DEPENDENT EPIMERASE_DEHYDRATASE"/>
    <property type="match status" value="1"/>
</dbReference>
<keyword evidence="1" id="KW-0812">Transmembrane</keyword>
<dbReference type="InterPro" id="IPR001509">
    <property type="entry name" value="Epimerase_deHydtase"/>
</dbReference>
<dbReference type="SUPFAM" id="SSF51735">
    <property type="entry name" value="NAD(P)-binding Rossmann-fold domains"/>
    <property type="match status" value="1"/>
</dbReference>
<name>A0A3S4DAF6_9PEZI</name>
<dbReference type="Pfam" id="PF17784">
    <property type="entry name" value="Sulfotransfer_4"/>
    <property type="match status" value="1"/>
</dbReference>
<protein>
    <submittedName>
        <fullName evidence="3">770fce87-2c10-41b2-ae82-679e521c1acd</fullName>
    </submittedName>
</protein>
<proteinExistence type="predicted"/>
<dbReference type="Proteomes" id="UP000289323">
    <property type="component" value="Unassembled WGS sequence"/>
</dbReference>
<dbReference type="AlphaFoldDB" id="A0A3S4DAF6"/>
<reference evidence="3 4" key="1">
    <citation type="submission" date="2018-04" db="EMBL/GenBank/DDBJ databases">
        <authorList>
            <person name="Huttner S."/>
            <person name="Dainat J."/>
        </authorList>
    </citation>
    <scope>NUCLEOTIDE SEQUENCE [LARGE SCALE GENOMIC DNA]</scope>
</reference>
<keyword evidence="1" id="KW-1133">Transmembrane helix</keyword>
<evidence type="ECO:0000313" key="3">
    <source>
        <dbReference type="EMBL" id="SPQ27136.1"/>
    </source>
</evidence>
<feature type="transmembrane region" description="Helical" evidence="1">
    <location>
        <begin position="595"/>
        <end position="617"/>
    </location>
</feature>
<organism evidence="3 4">
    <name type="scientific">Thermothielavioides terrestris</name>
    <dbReference type="NCBI Taxonomy" id="2587410"/>
    <lineage>
        <taxon>Eukaryota</taxon>
        <taxon>Fungi</taxon>
        <taxon>Dikarya</taxon>
        <taxon>Ascomycota</taxon>
        <taxon>Pezizomycotina</taxon>
        <taxon>Sordariomycetes</taxon>
        <taxon>Sordariomycetidae</taxon>
        <taxon>Sordariales</taxon>
        <taxon>Chaetomiaceae</taxon>
        <taxon>Thermothielavioides</taxon>
    </lineage>
</organism>
<sequence length="618" mass="68338">MPPPTQDDAGPINILITGAAGLVGTQLAARLLSAPQYRVLLTDLADPAVPAGVAFPEHAAVLRGDVASPAFVAELLAHPAVQPLHAVFLFHGIMSAAAERDYPLSLRVNVDSVRLIAERLCEVHPGVRVVWGAKVPEGWTPTPQSTYGAHKLMTEVYLNEVHRRGGLDVFVVRFPTISVRPGKPTGAASSFLSGIIREPMNGVECVVPLRDRGFRAFLTAPSTVVENLMRVLRMDSGALPSHMRQIMFPGISVSVQELMDALAKYGGEDKLRFVREEVDEGLERILRSWAVDYDITTPLRLGLTVDQSADDIASPLWGLVERIYALPHPPPPRRRTRPMQVLCVGLPRTGTESLQQALLHLGYEHTYHGWDVVYDADTGAGYAPGWVALARRKWYAAGFNGDGGGAGGGGKGNANGKARITAEDFDELLGHCVAVTDAAASVFAAEMIAAYPEAKVVLNMRRDLDAWERSLRNTLVHANESWGFWIASWLDRECFWAWHVYERFLWPLLFRAPDGDMARAIRGNARWIQQEHCNMIRGLVPKHRLLEWYIEDGWEPLCKFLGKPVPDVEFPHANAVNGGWKAREEQCNKRWVERAFVNLILLVMAAIASIVVAKIYLF</sequence>
<dbReference type="Gene3D" id="3.40.50.720">
    <property type="entry name" value="NAD(P)-binding Rossmann-like Domain"/>
    <property type="match status" value="1"/>
</dbReference>
<dbReference type="Gene3D" id="3.40.50.300">
    <property type="entry name" value="P-loop containing nucleotide triphosphate hydrolases"/>
    <property type="match status" value="1"/>
</dbReference>
<accession>A0A3S4DAF6</accession>
<dbReference type="EMBL" id="OUUZ01000019">
    <property type="protein sequence ID" value="SPQ27136.1"/>
    <property type="molecule type" value="Genomic_DNA"/>
</dbReference>
<dbReference type="Pfam" id="PF01370">
    <property type="entry name" value="Epimerase"/>
    <property type="match status" value="1"/>
</dbReference>
<dbReference type="PANTHER" id="PTHR36978">
    <property type="entry name" value="P-LOOP CONTAINING NUCLEOTIDE TRIPHOSPHATE HYDROLASE"/>
    <property type="match status" value="1"/>
</dbReference>
<dbReference type="Gene3D" id="3.90.25.10">
    <property type="entry name" value="UDP-galactose 4-epimerase, domain 1"/>
    <property type="match status" value="1"/>
</dbReference>
<evidence type="ECO:0000313" key="4">
    <source>
        <dbReference type="Proteomes" id="UP000289323"/>
    </source>
</evidence>
<evidence type="ECO:0000256" key="1">
    <source>
        <dbReference type="SAM" id="Phobius"/>
    </source>
</evidence>
<dbReference type="SUPFAM" id="SSF52540">
    <property type="entry name" value="P-loop containing nucleoside triphosphate hydrolases"/>
    <property type="match status" value="1"/>
</dbReference>
<gene>
    <name evidence="3" type="ORF">TT172_LOCUS9555</name>
</gene>
<dbReference type="InterPro" id="IPR040632">
    <property type="entry name" value="Sulfotransfer_4"/>
</dbReference>
<dbReference type="InterPro" id="IPR027417">
    <property type="entry name" value="P-loop_NTPase"/>
</dbReference>
<dbReference type="InterPro" id="IPR036291">
    <property type="entry name" value="NAD(P)-bd_dom_sf"/>
</dbReference>
<keyword evidence="1" id="KW-0472">Membrane</keyword>
<evidence type="ECO:0000259" key="2">
    <source>
        <dbReference type="Pfam" id="PF01370"/>
    </source>
</evidence>